<dbReference type="AlphaFoldDB" id="Q10I73"/>
<dbReference type="PANTHER" id="PTHR33116:SF87">
    <property type="entry name" value="OS01G0158850 PROTEIN"/>
    <property type="match status" value="1"/>
</dbReference>
<dbReference type="EMBL" id="AC084767">
    <property type="protein sequence ID" value="AAX95621.1"/>
    <property type="molecule type" value="Genomic_DNA"/>
</dbReference>
<dbReference type="InterPro" id="IPR026960">
    <property type="entry name" value="RVT-Znf"/>
</dbReference>
<name>Q10I73_ORYSJ</name>
<feature type="domain" description="Reverse transcriptase zinc-binding" evidence="1">
    <location>
        <begin position="192"/>
        <end position="247"/>
    </location>
</feature>
<dbReference type="Proteomes" id="UP000000763">
    <property type="component" value="Chromosome 3"/>
</dbReference>
<evidence type="ECO:0000313" key="2">
    <source>
        <dbReference type="EMBL" id="AAX95621.1"/>
    </source>
</evidence>
<reference evidence="3" key="2">
    <citation type="journal article" date="2008" name="Nucleic Acids Res.">
        <title>The rice annotation project database (RAP-DB): 2008 update.</title>
        <authorList>
            <consortium name="The rice annotation project (RAP)"/>
        </authorList>
    </citation>
    <scope>GENOME REANNOTATION</scope>
    <source>
        <strain evidence="3">cv. Nipponbare</strain>
    </source>
</reference>
<organism evidence="2 3">
    <name type="scientific">Oryza sativa subsp. japonica</name>
    <name type="common">Rice</name>
    <dbReference type="NCBI Taxonomy" id="39947"/>
    <lineage>
        <taxon>Eukaryota</taxon>
        <taxon>Viridiplantae</taxon>
        <taxon>Streptophyta</taxon>
        <taxon>Embryophyta</taxon>
        <taxon>Tracheophyta</taxon>
        <taxon>Spermatophyta</taxon>
        <taxon>Magnoliopsida</taxon>
        <taxon>Liliopsida</taxon>
        <taxon>Poales</taxon>
        <taxon>Poaceae</taxon>
        <taxon>BOP clade</taxon>
        <taxon>Oryzoideae</taxon>
        <taxon>Oryzeae</taxon>
        <taxon>Oryzinae</taxon>
        <taxon>Oryza</taxon>
        <taxon>Oryza sativa</taxon>
    </lineage>
</organism>
<evidence type="ECO:0000259" key="1">
    <source>
        <dbReference type="Pfam" id="PF13966"/>
    </source>
</evidence>
<dbReference type="PANTHER" id="PTHR33116">
    <property type="entry name" value="REVERSE TRANSCRIPTASE ZINC-BINDING DOMAIN-CONTAINING PROTEIN-RELATED-RELATED"/>
    <property type="match status" value="1"/>
</dbReference>
<protein>
    <recommendedName>
        <fullName evidence="1">Reverse transcriptase zinc-binding domain-containing protein</fullName>
    </recommendedName>
</protein>
<reference evidence="3" key="1">
    <citation type="journal article" date="2005" name="Nature">
        <title>The map-based sequence of the rice genome.</title>
        <authorList>
            <consortium name="International rice genome sequencing project (IRGSP)"/>
            <person name="Matsumoto T."/>
            <person name="Wu J."/>
            <person name="Kanamori H."/>
            <person name="Katayose Y."/>
            <person name="Fujisawa M."/>
            <person name="Namiki N."/>
            <person name="Mizuno H."/>
            <person name="Yamamoto K."/>
            <person name="Antonio B.A."/>
            <person name="Baba T."/>
            <person name="Sakata K."/>
            <person name="Nagamura Y."/>
            <person name="Aoki H."/>
            <person name="Arikawa K."/>
            <person name="Arita K."/>
            <person name="Bito T."/>
            <person name="Chiden Y."/>
            <person name="Fujitsuka N."/>
            <person name="Fukunaka R."/>
            <person name="Hamada M."/>
            <person name="Harada C."/>
            <person name="Hayashi A."/>
            <person name="Hijishita S."/>
            <person name="Honda M."/>
            <person name="Hosokawa S."/>
            <person name="Ichikawa Y."/>
            <person name="Idonuma A."/>
            <person name="Iijima M."/>
            <person name="Ikeda M."/>
            <person name="Ikeno M."/>
            <person name="Ito K."/>
            <person name="Ito S."/>
            <person name="Ito T."/>
            <person name="Ito Y."/>
            <person name="Ito Y."/>
            <person name="Iwabuchi A."/>
            <person name="Kamiya K."/>
            <person name="Karasawa W."/>
            <person name="Kurita K."/>
            <person name="Katagiri S."/>
            <person name="Kikuta A."/>
            <person name="Kobayashi H."/>
            <person name="Kobayashi N."/>
            <person name="Machita K."/>
            <person name="Maehara T."/>
            <person name="Masukawa M."/>
            <person name="Mizubayashi T."/>
            <person name="Mukai Y."/>
            <person name="Nagasaki H."/>
            <person name="Nagata Y."/>
            <person name="Naito S."/>
            <person name="Nakashima M."/>
            <person name="Nakama Y."/>
            <person name="Nakamichi Y."/>
            <person name="Nakamura M."/>
            <person name="Meguro A."/>
            <person name="Negishi M."/>
            <person name="Ohta I."/>
            <person name="Ohta T."/>
            <person name="Okamoto M."/>
            <person name="Ono N."/>
            <person name="Saji S."/>
            <person name="Sakaguchi M."/>
            <person name="Sakai K."/>
            <person name="Shibata M."/>
            <person name="Shimokawa T."/>
            <person name="Song J."/>
            <person name="Takazaki Y."/>
            <person name="Terasawa K."/>
            <person name="Tsugane M."/>
            <person name="Tsuji K."/>
            <person name="Ueda S."/>
            <person name="Waki K."/>
            <person name="Yamagata H."/>
            <person name="Yamamoto M."/>
            <person name="Yamamoto S."/>
            <person name="Yamane H."/>
            <person name="Yoshiki S."/>
            <person name="Yoshihara R."/>
            <person name="Yukawa K."/>
            <person name="Zhong H."/>
            <person name="Yano M."/>
            <person name="Yuan Q."/>
            <person name="Ouyang S."/>
            <person name="Liu J."/>
            <person name="Jones K.M."/>
            <person name="Gansberger K."/>
            <person name="Moffat K."/>
            <person name="Hill J."/>
            <person name="Bera J."/>
            <person name="Fadrosh D."/>
            <person name="Jin S."/>
            <person name="Johri S."/>
            <person name="Kim M."/>
            <person name="Overton L."/>
            <person name="Reardon M."/>
            <person name="Tsitrin T."/>
            <person name="Vuong H."/>
            <person name="Weaver B."/>
            <person name="Ciecko A."/>
            <person name="Tallon L."/>
            <person name="Jackson J."/>
            <person name="Pai G."/>
            <person name="Aken S.V."/>
            <person name="Utterback T."/>
            <person name="Reidmuller S."/>
            <person name="Feldblyum T."/>
            <person name="Hsiao J."/>
            <person name="Zismann V."/>
            <person name="Iobst S."/>
            <person name="de Vazeille A.R."/>
            <person name="Buell C.R."/>
            <person name="Ying K."/>
            <person name="Li Y."/>
            <person name="Lu T."/>
            <person name="Huang Y."/>
            <person name="Zhao Q."/>
            <person name="Feng Q."/>
            <person name="Zhang L."/>
            <person name="Zhu J."/>
            <person name="Weng Q."/>
            <person name="Mu J."/>
            <person name="Lu Y."/>
            <person name="Fan D."/>
            <person name="Liu Y."/>
            <person name="Guan J."/>
            <person name="Zhang Y."/>
            <person name="Yu S."/>
            <person name="Liu X."/>
            <person name="Zhang Y."/>
            <person name="Hong G."/>
            <person name="Han B."/>
            <person name="Choisne N."/>
            <person name="Demange N."/>
            <person name="Orjeda G."/>
            <person name="Samain S."/>
            <person name="Cattolico L."/>
            <person name="Pelletier E."/>
            <person name="Couloux A."/>
            <person name="Segurens B."/>
            <person name="Wincker P."/>
            <person name="D'Hont A."/>
            <person name="Scarpelli C."/>
            <person name="Weissenbach J."/>
            <person name="Salanoubat M."/>
            <person name="Quetier F."/>
            <person name="Yu Y."/>
            <person name="Kim H.R."/>
            <person name="Rambo T."/>
            <person name="Currie J."/>
            <person name="Collura K."/>
            <person name="Luo M."/>
            <person name="Yang T."/>
            <person name="Ammiraju J.S.S."/>
            <person name="Engler F."/>
            <person name="Soderlund C."/>
            <person name="Wing R.A."/>
            <person name="Palmer L.E."/>
            <person name="de la Bastide M."/>
            <person name="Spiegel L."/>
            <person name="Nascimento L."/>
            <person name="Zutavern T."/>
            <person name="O'Shaughnessy A."/>
            <person name="Dike S."/>
            <person name="Dedhia N."/>
            <person name="Preston R."/>
            <person name="Balija V."/>
            <person name="McCombie W.R."/>
            <person name="Chow T."/>
            <person name="Chen H."/>
            <person name="Chung M."/>
            <person name="Chen C."/>
            <person name="Shaw J."/>
            <person name="Wu H."/>
            <person name="Hsiao K."/>
            <person name="Chao Y."/>
            <person name="Chu M."/>
            <person name="Cheng C."/>
            <person name="Hour A."/>
            <person name="Lee P."/>
            <person name="Lin S."/>
            <person name="Lin Y."/>
            <person name="Liou J."/>
            <person name="Liu S."/>
            <person name="Hsing Y."/>
            <person name="Raghuvanshi S."/>
            <person name="Mohanty A."/>
            <person name="Bharti A.K."/>
            <person name="Gaur A."/>
            <person name="Gupta V."/>
            <person name="Kumar D."/>
            <person name="Ravi V."/>
            <person name="Vij S."/>
            <person name="Kapur A."/>
            <person name="Khurana P."/>
            <person name="Khurana P."/>
            <person name="Khurana J.P."/>
            <person name="Tyagi A.K."/>
            <person name="Gaikwad K."/>
            <person name="Singh A."/>
            <person name="Dalal V."/>
            <person name="Srivastava S."/>
            <person name="Dixit A."/>
            <person name="Pal A.K."/>
            <person name="Ghazi I.A."/>
            <person name="Yadav M."/>
            <person name="Pandit A."/>
            <person name="Bhargava A."/>
            <person name="Sureshbabu K."/>
            <person name="Batra K."/>
            <person name="Sharma T.R."/>
            <person name="Mohapatra T."/>
            <person name="Singh N.K."/>
            <person name="Messing J."/>
            <person name="Nelson A.B."/>
            <person name="Fuks G."/>
            <person name="Kavchok S."/>
            <person name="Keizer G."/>
            <person name="Linton E."/>
            <person name="Llaca V."/>
            <person name="Song R."/>
            <person name="Tanyolac B."/>
            <person name="Young S."/>
            <person name="Ho-Il K."/>
            <person name="Hahn J.H."/>
            <person name="Sangsakoo G."/>
            <person name="Vanavichit A."/>
            <person name="de Mattos Luiz.A.T."/>
            <person name="Zimmer P.D."/>
            <person name="Malone G."/>
            <person name="Dellagostin O."/>
            <person name="de Oliveira A.C."/>
            <person name="Bevan M."/>
            <person name="Bancroft I."/>
            <person name="Minx P."/>
            <person name="Cordum H."/>
            <person name="Wilson R."/>
            <person name="Cheng Z."/>
            <person name="Jin W."/>
            <person name="Jiang J."/>
            <person name="Leong S.A."/>
            <person name="Iwama H."/>
            <person name="Gojobori T."/>
            <person name="Itoh T."/>
            <person name="Niimura Y."/>
            <person name="Fujii Y."/>
            <person name="Habara T."/>
            <person name="Sakai H."/>
            <person name="Sato Y."/>
            <person name="Wilson G."/>
            <person name="Kumar K."/>
            <person name="McCouch S."/>
            <person name="Juretic N."/>
            <person name="Hoen D."/>
            <person name="Wright S."/>
            <person name="Bruskiewich R."/>
            <person name="Bureau T."/>
            <person name="Miyao A."/>
            <person name="Hirochika H."/>
            <person name="Nishikawa T."/>
            <person name="Kadowaki K."/>
            <person name="Sugiura M."/>
            <person name="Burr B."/>
            <person name="Sasaki T."/>
        </authorList>
    </citation>
    <scope>NUCLEOTIDE SEQUENCE [LARGE SCALE GENOMIC DNA]</scope>
    <source>
        <strain evidence="3">cv. Nipponbare</strain>
    </source>
</reference>
<sequence length="263" mass="30638">MPFTYLGLLMGTTRPKVIDFVPLVDRIERRLTSSSMFLPYGGRLTLVNSVLYAIPRYYMCSLQLPITVIEAIDKARKNCLWRGNDPSSKRKSLVTWHKVCRLKEKGGIVLFWDDLWNGQIRSTTYPNLCAHAFTRDESLAITCAKPFEDCFKLPLNQEAYTEFLQLKGELDDLSLASQHGDNWSFIWGMTTYTSKAFYKLKFSSMQPLRPFRWIWKTKCLMKIKVFIWLLFSDRLNKRDMLDRRNCAPLNADLLSHPEVLSQA</sequence>
<evidence type="ECO:0000313" key="3">
    <source>
        <dbReference type="Proteomes" id="UP000000763"/>
    </source>
</evidence>
<proteinExistence type="predicted"/>
<dbReference type="Pfam" id="PF13966">
    <property type="entry name" value="zf-RVT"/>
    <property type="match status" value="1"/>
</dbReference>
<accession>Q10I73</accession>